<organism evidence="2 3">
    <name type="scientific">Tritrichomonas musculus</name>
    <dbReference type="NCBI Taxonomy" id="1915356"/>
    <lineage>
        <taxon>Eukaryota</taxon>
        <taxon>Metamonada</taxon>
        <taxon>Parabasalia</taxon>
        <taxon>Tritrichomonadida</taxon>
        <taxon>Tritrichomonadidae</taxon>
        <taxon>Tritrichomonas</taxon>
    </lineage>
</organism>
<keyword evidence="3" id="KW-1185">Reference proteome</keyword>
<gene>
    <name evidence="2" type="ORF">M9Y10_034612</name>
</gene>
<comment type="caution">
    <text evidence="2">The sequence shown here is derived from an EMBL/GenBank/DDBJ whole genome shotgun (WGS) entry which is preliminary data.</text>
</comment>
<feature type="transmembrane region" description="Helical" evidence="1">
    <location>
        <begin position="35"/>
        <end position="62"/>
    </location>
</feature>
<keyword evidence="1" id="KW-0472">Membrane</keyword>
<accession>A0ABR2KFZ7</accession>
<sequence length="222" mass="25959">MRYIVYRSVVNSDSLYLCLAFIALISARISSFKILFISTFLALLTNSQGIVLFLSILSYLFFDKKKGRNEIFHFFLIFPLVFISLGIIQLFFMKSFFGYFTQEFINSDEYCPFVSIFLSCFEVDKLWKFHGQFMYYAFGFIGILFLSMKSTFLSIHLVFSFLYLILLKYGDVFHQGIQFEIFAILGFEEFLTSKNVKKILPLFLLIYGAVGLYIANRSIDYS</sequence>
<evidence type="ECO:0000256" key="1">
    <source>
        <dbReference type="SAM" id="Phobius"/>
    </source>
</evidence>
<feature type="transmembrane region" description="Helical" evidence="1">
    <location>
        <begin position="74"/>
        <end position="92"/>
    </location>
</feature>
<proteinExistence type="predicted"/>
<evidence type="ECO:0000313" key="3">
    <source>
        <dbReference type="Proteomes" id="UP001470230"/>
    </source>
</evidence>
<feature type="transmembrane region" description="Helical" evidence="1">
    <location>
        <begin position="133"/>
        <end position="166"/>
    </location>
</feature>
<name>A0ABR2KFZ7_9EUKA</name>
<dbReference type="Proteomes" id="UP001470230">
    <property type="component" value="Unassembled WGS sequence"/>
</dbReference>
<feature type="transmembrane region" description="Helical" evidence="1">
    <location>
        <begin position="199"/>
        <end position="216"/>
    </location>
</feature>
<keyword evidence="1" id="KW-1133">Transmembrane helix</keyword>
<keyword evidence="1" id="KW-0812">Transmembrane</keyword>
<feature type="transmembrane region" description="Helical" evidence="1">
    <location>
        <begin position="12"/>
        <end position="29"/>
    </location>
</feature>
<evidence type="ECO:0000313" key="2">
    <source>
        <dbReference type="EMBL" id="KAK8889858.1"/>
    </source>
</evidence>
<reference evidence="2 3" key="1">
    <citation type="submission" date="2024-04" db="EMBL/GenBank/DDBJ databases">
        <title>Tritrichomonas musculus Genome.</title>
        <authorList>
            <person name="Alves-Ferreira E."/>
            <person name="Grigg M."/>
            <person name="Lorenzi H."/>
            <person name="Galac M."/>
        </authorList>
    </citation>
    <scope>NUCLEOTIDE SEQUENCE [LARGE SCALE GENOMIC DNA]</scope>
    <source>
        <strain evidence="2 3">EAF2021</strain>
    </source>
</reference>
<protein>
    <submittedName>
        <fullName evidence="2">Uncharacterized protein</fullName>
    </submittedName>
</protein>
<dbReference type="EMBL" id="JAPFFF010000005">
    <property type="protein sequence ID" value="KAK8889858.1"/>
    <property type="molecule type" value="Genomic_DNA"/>
</dbReference>